<name>A0ABX7RBY3_9GAMM</name>
<proteinExistence type="predicted"/>
<organism evidence="2 3">
    <name type="scientific">Lysobacter arenosi</name>
    <dbReference type="NCBI Taxonomy" id="2795387"/>
    <lineage>
        <taxon>Bacteria</taxon>
        <taxon>Pseudomonadati</taxon>
        <taxon>Pseudomonadota</taxon>
        <taxon>Gammaproteobacteria</taxon>
        <taxon>Lysobacterales</taxon>
        <taxon>Lysobacteraceae</taxon>
        <taxon>Lysobacter</taxon>
    </lineage>
</organism>
<feature type="signal peptide" evidence="1">
    <location>
        <begin position="1"/>
        <end position="25"/>
    </location>
</feature>
<feature type="chain" id="PRO_5046523486" description="DUF4124 domain-containing protein" evidence="1">
    <location>
        <begin position="26"/>
        <end position="192"/>
    </location>
</feature>
<protein>
    <recommendedName>
        <fullName evidence="4">DUF4124 domain-containing protein</fullName>
    </recommendedName>
</protein>
<keyword evidence="3" id="KW-1185">Reference proteome</keyword>
<dbReference type="Proteomes" id="UP000663400">
    <property type="component" value="Chromosome"/>
</dbReference>
<keyword evidence="1" id="KW-0732">Signal</keyword>
<reference evidence="2 3" key="1">
    <citation type="submission" date="2021-02" db="EMBL/GenBank/DDBJ databases">
        <title>Lysobacter arenosi sp. nov., isolated from soil of gangwondo yeongwol, south Korea.</title>
        <authorList>
            <person name="Kim K.R."/>
            <person name="Kim K.H."/>
            <person name="Jeon C.O."/>
        </authorList>
    </citation>
    <scope>NUCLEOTIDE SEQUENCE [LARGE SCALE GENOMIC DNA]</scope>
    <source>
        <strain evidence="2 3">R7</strain>
    </source>
</reference>
<evidence type="ECO:0000256" key="1">
    <source>
        <dbReference type="SAM" id="SignalP"/>
    </source>
</evidence>
<evidence type="ECO:0008006" key="4">
    <source>
        <dbReference type="Google" id="ProtNLM"/>
    </source>
</evidence>
<dbReference type="RefSeq" id="WP_207527029.1">
    <property type="nucleotide sequence ID" value="NZ_CP071517.1"/>
</dbReference>
<accession>A0ABX7RBY3</accession>
<evidence type="ECO:0000313" key="2">
    <source>
        <dbReference type="EMBL" id="QSX74926.1"/>
    </source>
</evidence>
<dbReference type="EMBL" id="CP071517">
    <property type="protein sequence ID" value="QSX74926.1"/>
    <property type="molecule type" value="Genomic_DNA"/>
</dbReference>
<gene>
    <name evidence="2" type="ORF">HIV01_017595</name>
</gene>
<evidence type="ECO:0000313" key="3">
    <source>
        <dbReference type="Proteomes" id="UP000663400"/>
    </source>
</evidence>
<sequence length="192" mass="20774">MNTQPRRVAAWVWLWALLLAAPAHAVGSLHRCQAHDGQAIYTDTACAALGAAPAPMSAELVNRLTFDASSSASLGMLRNNPRGAIPIRRPAASGCARNVGQLSLDLMGSFAMGDVNRIAESFHWRGLQHQQAQLVMNRLRHLARQSLVDASYWPSLASAGDGGGAMQLVFSEPQQVLELGVERYSGCYFVRF</sequence>